<dbReference type="InterPro" id="IPR052929">
    <property type="entry name" value="RNase_H-like_EbsB-rel"/>
</dbReference>
<accession>A0AAP0QM66</accession>
<dbReference type="PANTHER" id="PTHR47074:SF73">
    <property type="entry name" value="OS04G0448401 PROTEIN"/>
    <property type="match status" value="1"/>
</dbReference>
<dbReference type="Proteomes" id="UP001428341">
    <property type="component" value="Unassembled WGS sequence"/>
</dbReference>
<dbReference type="AlphaFoldDB" id="A0AAP0QM66"/>
<protein>
    <submittedName>
        <fullName evidence="1">Uncharacterized protein</fullName>
    </submittedName>
</protein>
<proteinExistence type="predicted"/>
<evidence type="ECO:0000313" key="1">
    <source>
        <dbReference type="EMBL" id="KAK9199745.1"/>
    </source>
</evidence>
<dbReference type="PANTHER" id="PTHR47074">
    <property type="entry name" value="BNAC02G40300D PROTEIN"/>
    <property type="match status" value="1"/>
</dbReference>
<comment type="caution">
    <text evidence="1">The sequence shown here is derived from an EMBL/GenBank/DDBJ whole genome shotgun (WGS) entry which is preliminary data.</text>
</comment>
<dbReference type="EMBL" id="JBCGBO010000005">
    <property type="protein sequence ID" value="KAK9199745.1"/>
    <property type="molecule type" value="Genomic_DNA"/>
</dbReference>
<organism evidence="1 2">
    <name type="scientific">Citrus x changshan-huyou</name>
    <dbReference type="NCBI Taxonomy" id="2935761"/>
    <lineage>
        <taxon>Eukaryota</taxon>
        <taxon>Viridiplantae</taxon>
        <taxon>Streptophyta</taxon>
        <taxon>Embryophyta</taxon>
        <taxon>Tracheophyta</taxon>
        <taxon>Spermatophyta</taxon>
        <taxon>Magnoliopsida</taxon>
        <taxon>eudicotyledons</taxon>
        <taxon>Gunneridae</taxon>
        <taxon>Pentapetalae</taxon>
        <taxon>rosids</taxon>
        <taxon>malvids</taxon>
        <taxon>Sapindales</taxon>
        <taxon>Rutaceae</taxon>
        <taxon>Aurantioideae</taxon>
        <taxon>Citrus</taxon>
    </lineage>
</organism>
<evidence type="ECO:0000313" key="2">
    <source>
        <dbReference type="Proteomes" id="UP001428341"/>
    </source>
</evidence>
<name>A0AAP0QM66_9ROSI</name>
<gene>
    <name evidence="1" type="ORF">WN944_014938</name>
</gene>
<reference evidence="1 2" key="1">
    <citation type="submission" date="2024-05" db="EMBL/GenBank/DDBJ databases">
        <title>Haplotype-resolved chromosome-level genome assembly of Huyou (Citrus changshanensis).</title>
        <authorList>
            <person name="Miao C."/>
            <person name="Chen W."/>
            <person name="Wu Y."/>
            <person name="Wang L."/>
            <person name="Zhao S."/>
            <person name="Grierson D."/>
            <person name="Xu C."/>
            <person name="Chen K."/>
        </authorList>
    </citation>
    <scope>NUCLEOTIDE SEQUENCE [LARGE SCALE GENOMIC DNA]</scope>
    <source>
        <strain evidence="1">01-14</strain>
        <tissue evidence="1">Leaf</tissue>
    </source>
</reference>
<sequence length="274" mass="31767">MDSFQMEVEASNNLEKVVGDGVKINFWQDRWLNVPIFSKSHELADSLDSKIVLPMDDCKDKLIWEAMLDEDVLYVFFQCSYAWKIWNWLAYTFKVAFPQLGSTMEYFKFIFSQNISSQFYNLQVAMFMYILGQIWFNRNRTCFDGKNDPTIRIIAACKAYLVRIAKFCPRYARFGSKKNTLVDLGVGIKYCRVLCVQIVSWIPPPRYWIKVNTDGMLKGSLHVFACGAMFKNFEGKVLGGFSCSVQVETVFVVELLSWLLSMLLFEVGLCLDRM</sequence>
<keyword evidence="2" id="KW-1185">Reference proteome</keyword>